<keyword evidence="2" id="KW-0812">Transmembrane</keyword>
<evidence type="ECO:0000313" key="5">
    <source>
        <dbReference type="Proteomes" id="UP000220251"/>
    </source>
</evidence>
<dbReference type="SMART" id="SM00382">
    <property type="entry name" value="AAA"/>
    <property type="match status" value="1"/>
</dbReference>
<dbReference type="AlphaFoldDB" id="A0A0H5DRP7"/>
<dbReference type="GO" id="GO:0005524">
    <property type="term" value="F:ATP binding"/>
    <property type="evidence" value="ECO:0007669"/>
    <property type="project" value="InterPro"/>
</dbReference>
<dbReference type="InterPro" id="IPR003959">
    <property type="entry name" value="ATPase_AAA_core"/>
</dbReference>
<dbReference type="EMBL" id="CWGJ01000025">
    <property type="protein sequence ID" value="CRX38893.1"/>
    <property type="molecule type" value="Genomic_DNA"/>
</dbReference>
<dbReference type="Proteomes" id="UP000220251">
    <property type="component" value="Unassembled WGS sequence"/>
</dbReference>
<keyword evidence="1" id="KW-0175">Coiled coil</keyword>
<reference evidence="5" key="1">
    <citation type="submission" date="2015-06" db="EMBL/GenBank/DDBJ databases">
        <authorList>
            <person name="Bertelli C."/>
        </authorList>
    </citation>
    <scope>NUCLEOTIDE SEQUENCE [LARGE SCALE GENOMIC DNA]</scope>
    <source>
        <strain evidence="5">CRIB-30</strain>
    </source>
</reference>
<dbReference type="GO" id="GO:0016887">
    <property type="term" value="F:ATP hydrolysis activity"/>
    <property type="evidence" value="ECO:0007669"/>
    <property type="project" value="InterPro"/>
</dbReference>
<dbReference type="RefSeq" id="WP_158227845.1">
    <property type="nucleotide sequence ID" value="NZ_CWGJ01000025.1"/>
</dbReference>
<dbReference type="SUPFAM" id="SSF52540">
    <property type="entry name" value="P-loop containing nucleoside triphosphate hydrolases"/>
    <property type="match status" value="1"/>
</dbReference>
<proteinExistence type="predicted"/>
<keyword evidence="2" id="KW-1133">Transmembrane helix</keyword>
<keyword evidence="5" id="KW-1185">Reference proteome</keyword>
<feature type="coiled-coil region" evidence="1">
    <location>
        <begin position="521"/>
        <end position="548"/>
    </location>
</feature>
<evidence type="ECO:0000256" key="2">
    <source>
        <dbReference type="SAM" id="Phobius"/>
    </source>
</evidence>
<protein>
    <submittedName>
        <fullName evidence="4">Putative membrane protein</fullName>
    </submittedName>
</protein>
<dbReference type="OrthoDB" id="1655382at2"/>
<organism evidence="4 5">
    <name type="scientific">Estrella lausannensis</name>
    <dbReference type="NCBI Taxonomy" id="483423"/>
    <lineage>
        <taxon>Bacteria</taxon>
        <taxon>Pseudomonadati</taxon>
        <taxon>Chlamydiota</taxon>
        <taxon>Chlamydiia</taxon>
        <taxon>Parachlamydiales</taxon>
        <taxon>Candidatus Criblamydiaceae</taxon>
        <taxon>Estrella</taxon>
    </lineage>
</organism>
<evidence type="ECO:0000313" key="4">
    <source>
        <dbReference type="EMBL" id="CRX38893.1"/>
    </source>
</evidence>
<evidence type="ECO:0000259" key="3">
    <source>
        <dbReference type="SMART" id="SM00382"/>
    </source>
</evidence>
<dbReference type="Pfam" id="PF00004">
    <property type="entry name" value="AAA"/>
    <property type="match status" value="1"/>
</dbReference>
<keyword evidence="2" id="KW-0472">Membrane</keyword>
<dbReference type="InterPro" id="IPR027417">
    <property type="entry name" value="P-loop_NTPase"/>
</dbReference>
<dbReference type="InterPro" id="IPR003593">
    <property type="entry name" value="AAA+_ATPase"/>
</dbReference>
<feature type="domain" description="AAA+ ATPase" evidence="3">
    <location>
        <begin position="265"/>
        <end position="412"/>
    </location>
</feature>
<sequence>MMLTVREPLRCLHLRASGYRPPDMKLQNEVRHRVDAAAQERICEQAAPKRIKPKASKIVLSLEQRALKAVQSKDSLRAIDALLHEISWDELLLAARKKHGELPSLRSLAVLLADSVYSLPEPPAQSSILGTLISLCKSAIRKILHLLDAILSSLGIEDLFSHADNEFQASHKLQKIILLISILTGLLTLFAVSSINLETAFIIAGSILAAAALSALYIRYLKPAPTSLPCARNLSEEALSTTPKPLRRRGSLDLLATHLEREGELKRPVLITGPQGVGKTKLIEDLAKAICLGMYPKLKGKQLFYFNTADLIATSYSGGIWGDGDRVLQKILEAIGKHGEDTILVFDDIHTACKPGENYYFADRLKAYLDGKERGFSHFIAISSTEDYNRIVFPNAPWFEGKFHKMVLESADRQETIACLMEKVAEEPLSPLMEEGALQFLYEKVRESPLLSGRPEPFSSLIILERCLTAVEHSFKPLKQQAKLRLQQEMRDLVKAHSLSRGNELMRGGALKPWETTQSELQGIEALIEREQAQLNKLSSLKGKHEEATKDLLELAGRVSAIDENHLSGKQQTDSKKFLFLIGFYLPLLEKKLDKTAQSIDAEIKLTRDLILREIGKEEAAMQSDREGA</sequence>
<dbReference type="CDD" id="cd00009">
    <property type="entry name" value="AAA"/>
    <property type="match status" value="1"/>
</dbReference>
<evidence type="ECO:0000256" key="1">
    <source>
        <dbReference type="SAM" id="Coils"/>
    </source>
</evidence>
<name>A0A0H5DRP7_9BACT</name>
<feature type="transmembrane region" description="Helical" evidence="2">
    <location>
        <begin position="176"/>
        <end position="195"/>
    </location>
</feature>
<feature type="transmembrane region" description="Helical" evidence="2">
    <location>
        <begin position="201"/>
        <end position="218"/>
    </location>
</feature>
<dbReference type="Gene3D" id="3.40.50.300">
    <property type="entry name" value="P-loop containing nucleotide triphosphate hydrolases"/>
    <property type="match status" value="1"/>
</dbReference>
<accession>A0A0H5DRP7</accession>
<gene>
    <name evidence="4" type="ORF">ELAC_1565</name>
</gene>